<name>A0A9R1M5Y0_WHEAT</name>
<reference evidence="3" key="2">
    <citation type="submission" date="2020-03" db="EMBL/GenBank/DDBJ databases">
        <title>The second near-complete assembly of the hexaploid bread wheat (Triticum aestivum) genome.</title>
        <authorList>
            <person name="Zimin A.V."/>
            <person name="Puiu D."/>
            <person name="Shumante A."/>
            <person name="Alonge M."/>
            <person name="Salzberg S.L."/>
        </authorList>
    </citation>
    <scope>NUCLEOTIDE SEQUENCE</scope>
    <source>
        <tissue evidence="3">Leaf</tissue>
    </source>
</reference>
<feature type="compositionally biased region" description="Low complexity" evidence="2">
    <location>
        <begin position="19"/>
        <end position="36"/>
    </location>
</feature>
<feature type="region of interest" description="Disordered" evidence="2">
    <location>
        <begin position="1"/>
        <end position="74"/>
    </location>
</feature>
<comment type="caution">
    <text evidence="3">The sequence shown here is derived from an EMBL/GenBank/DDBJ whole genome shotgun (WGS) entry which is preliminary data.</text>
</comment>
<sequence length="148" mass="15778">MVADRVKAAMGFRRSPAMPKTSSTTSSRKTSAPAPSQHAVPVPAVARPQKPTPGQQPSGQCSPAPPSSGGKGGGSSFPCSFARYFGVYFPRSSAQVQPACAATTPEAAELSRLIEELQERESRLRTELLEHKILKETVVIVPFLETEL</sequence>
<feature type="coiled-coil region" evidence="1">
    <location>
        <begin position="107"/>
        <end position="134"/>
    </location>
</feature>
<gene>
    <name evidence="3" type="ORF">CFC21_102713</name>
</gene>
<evidence type="ECO:0000313" key="3">
    <source>
        <dbReference type="EMBL" id="KAF7101355.1"/>
    </source>
</evidence>
<keyword evidence="1" id="KW-0175">Coiled coil</keyword>
<reference evidence="3" key="1">
    <citation type="journal article" date="2017" name="Gigascience">
        <title>The first near-complete assembly of the hexaploid bread wheat genome, Triticum aestivum.</title>
        <authorList>
            <person name="Zimin A.V."/>
            <person name="Puiu D."/>
            <person name="Hall R."/>
            <person name="Kingan S."/>
            <person name="Clavijo B.J."/>
            <person name="Salzberg S.L."/>
        </authorList>
    </citation>
    <scope>NUCLEOTIDE SEQUENCE</scope>
    <source>
        <tissue evidence="3">Leaf</tissue>
    </source>
</reference>
<feature type="non-terminal residue" evidence="3">
    <location>
        <position position="148"/>
    </location>
</feature>
<dbReference type="Proteomes" id="UP000815260">
    <property type="component" value="Chromosome 7B"/>
</dbReference>
<dbReference type="EMBL" id="CM022230">
    <property type="protein sequence ID" value="KAF7101355.1"/>
    <property type="molecule type" value="Genomic_DNA"/>
</dbReference>
<accession>A0A9R1M5Y0</accession>
<evidence type="ECO:0000256" key="1">
    <source>
        <dbReference type="SAM" id="Coils"/>
    </source>
</evidence>
<organism evidence="3">
    <name type="scientific">Triticum aestivum</name>
    <name type="common">Wheat</name>
    <dbReference type="NCBI Taxonomy" id="4565"/>
    <lineage>
        <taxon>Eukaryota</taxon>
        <taxon>Viridiplantae</taxon>
        <taxon>Streptophyta</taxon>
        <taxon>Embryophyta</taxon>
        <taxon>Tracheophyta</taxon>
        <taxon>Spermatophyta</taxon>
        <taxon>Magnoliopsida</taxon>
        <taxon>Liliopsida</taxon>
        <taxon>Poales</taxon>
        <taxon>Poaceae</taxon>
        <taxon>BOP clade</taxon>
        <taxon>Pooideae</taxon>
        <taxon>Triticodae</taxon>
        <taxon>Triticeae</taxon>
        <taxon>Triticinae</taxon>
        <taxon>Triticum</taxon>
    </lineage>
</organism>
<evidence type="ECO:0000256" key="2">
    <source>
        <dbReference type="SAM" id="MobiDB-lite"/>
    </source>
</evidence>
<protein>
    <submittedName>
        <fullName evidence="3">Uncharacterized protein</fullName>
    </submittedName>
</protein>
<feature type="compositionally biased region" description="Polar residues" evidence="2">
    <location>
        <begin position="52"/>
        <end position="61"/>
    </location>
</feature>
<proteinExistence type="predicted"/>
<dbReference type="AlphaFoldDB" id="A0A9R1M5Y0"/>